<dbReference type="PANTHER" id="PTHR21666:SF290">
    <property type="entry name" value="PEPTIDASE M23 DOMAIN PROTEIN"/>
    <property type="match status" value="1"/>
</dbReference>
<name>A0A951QAL2_9CYAN</name>
<dbReference type="InterPro" id="IPR050570">
    <property type="entry name" value="Cell_wall_metabolism_enzyme"/>
</dbReference>
<comment type="caution">
    <text evidence="3">The sequence shown here is derived from an EMBL/GenBank/DDBJ whole genome shotgun (WGS) entry which is preliminary data.</text>
</comment>
<dbReference type="SUPFAM" id="SSF56988">
    <property type="entry name" value="Anthrax protective antigen"/>
    <property type="match status" value="1"/>
</dbReference>
<accession>A0A951QAL2</accession>
<gene>
    <name evidence="3" type="ORF">KME15_11350</name>
</gene>
<dbReference type="SUPFAM" id="SSF51261">
    <property type="entry name" value="Duplicated hybrid motif"/>
    <property type="match status" value="1"/>
</dbReference>
<evidence type="ECO:0000256" key="1">
    <source>
        <dbReference type="SAM" id="MobiDB-lite"/>
    </source>
</evidence>
<dbReference type="Gene3D" id="2.70.70.10">
    <property type="entry name" value="Glucose Permease (Domain IIA)"/>
    <property type="match status" value="1"/>
</dbReference>
<dbReference type="EMBL" id="JAHHHD010000010">
    <property type="protein sequence ID" value="MBW4659263.1"/>
    <property type="molecule type" value="Genomic_DNA"/>
</dbReference>
<evidence type="ECO:0000259" key="2">
    <source>
        <dbReference type="PROSITE" id="PS51820"/>
    </source>
</evidence>
<reference evidence="3" key="1">
    <citation type="submission" date="2021-05" db="EMBL/GenBank/DDBJ databases">
        <authorList>
            <person name="Pietrasiak N."/>
            <person name="Ward R."/>
            <person name="Stajich J.E."/>
            <person name="Kurbessoian T."/>
        </authorList>
    </citation>
    <scope>NUCLEOTIDE SEQUENCE</scope>
    <source>
        <strain evidence="3">UHER 2000/2452</strain>
    </source>
</reference>
<dbReference type="InterPro" id="IPR016047">
    <property type="entry name" value="M23ase_b-sheet_dom"/>
</dbReference>
<dbReference type="PROSITE" id="PS51820">
    <property type="entry name" value="PA14"/>
    <property type="match status" value="1"/>
</dbReference>
<dbReference type="PANTHER" id="PTHR21666">
    <property type="entry name" value="PEPTIDASE-RELATED"/>
    <property type="match status" value="1"/>
</dbReference>
<dbReference type="AlphaFoldDB" id="A0A951QAL2"/>
<dbReference type="GO" id="GO:0004222">
    <property type="term" value="F:metalloendopeptidase activity"/>
    <property type="evidence" value="ECO:0007669"/>
    <property type="project" value="TreeGrafter"/>
</dbReference>
<dbReference type="Pfam" id="PF01551">
    <property type="entry name" value="Peptidase_M23"/>
    <property type="match status" value="1"/>
</dbReference>
<proteinExistence type="predicted"/>
<dbReference type="CDD" id="cd12797">
    <property type="entry name" value="M23_peptidase"/>
    <property type="match status" value="1"/>
</dbReference>
<reference evidence="3" key="2">
    <citation type="journal article" date="2022" name="Microbiol. Resour. Announc.">
        <title>Metagenome Sequencing to Explore Phylogenomics of Terrestrial Cyanobacteria.</title>
        <authorList>
            <person name="Ward R.D."/>
            <person name="Stajich J.E."/>
            <person name="Johansen J.R."/>
            <person name="Huntemann M."/>
            <person name="Clum A."/>
            <person name="Foster B."/>
            <person name="Foster B."/>
            <person name="Roux S."/>
            <person name="Palaniappan K."/>
            <person name="Varghese N."/>
            <person name="Mukherjee S."/>
            <person name="Reddy T.B.K."/>
            <person name="Daum C."/>
            <person name="Copeland A."/>
            <person name="Chen I.A."/>
            <person name="Ivanova N.N."/>
            <person name="Kyrpides N.C."/>
            <person name="Shapiro N."/>
            <person name="Eloe-Fadrosh E.A."/>
            <person name="Pietrasiak N."/>
        </authorList>
    </citation>
    <scope>NUCLEOTIDE SEQUENCE</scope>
    <source>
        <strain evidence="3">UHER 2000/2452</strain>
    </source>
</reference>
<dbReference type="Proteomes" id="UP000757435">
    <property type="component" value="Unassembled WGS sequence"/>
</dbReference>
<dbReference type="Gene3D" id="3.90.182.10">
    <property type="entry name" value="Toxin - Anthrax Protective Antigen,domain 1"/>
    <property type="match status" value="1"/>
</dbReference>
<feature type="compositionally biased region" description="Pro residues" evidence="1">
    <location>
        <begin position="411"/>
        <end position="424"/>
    </location>
</feature>
<dbReference type="SUPFAM" id="SSF89260">
    <property type="entry name" value="Collagen-binding domain"/>
    <property type="match status" value="1"/>
</dbReference>
<feature type="domain" description="PA14" evidence="2">
    <location>
        <begin position="116"/>
        <end position="253"/>
    </location>
</feature>
<dbReference type="InterPro" id="IPR037524">
    <property type="entry name" value="PA14/GLEYA"/>
</dbReference>
<organism evidence="3 4">
    <name type="scientific">Drouetiella hepatica Uher 2000/2452</name>
    <dbReference type="NCBI Taxonomy" id="904376"/>
    <lineage>
        <taxon>Bacteria</taxon>
        <taxon>Bacillati</taxon>
        <taxon>Cyanobacteriota</taxon>
        <taxon>Cyanophyceae</taxon>
        <taxon>Oculatellales</taxon>
        <taxon>Oculatellaceae</taxon>
        <taxon>Drouetiella</taxon>
    </lineage>
</organism>
<dbReference type="Gene3D" id="2.60.120.380">
    <property type="match status" value="1"/>
</dbReference>
<evidence type="ECO:0000313" key="4">
    <source>
        <dbReference type="Proteomes" id="UP000757435"/>
    </source>
</evidence>
<dbReference type="InterPro" id="IPR011055">
    <property type="entry name" value="Dup_hybrid_motif"/>
</dbReference>
<evidence type="ECO:0000313" key="3">
    <source>
        <dbReference type="EMBL" id="MBW4659263.1"/>
    </source>
</evidence>
<sequence length="564" mass="61578">MPDFRDNSPSTARSLTLGQTCKDALGGRDRHDYYTFKLRNRSSFNASLGSLKADVELLQDRDRNGKFSASERVAASTPKGKRVRSIASALNPGTYQLRVFSGDRANQTYSLKAAAESLGQFQAKYYGNTSLSGKPIQTEYLGNSSLSFSSATANLPNAANFSARYTTERSLAPGLYHVKITAEDGVRVKVGKQTVVDQWTDQGYTPHSGYFYSEGKQAAIAIEHYDKGTPRAIAFEIQSVIPFQDQVNASQWKATLFSWDDSQSSSPAIDFAADGLRNKRAIGVINLGSQIRSDGKPGISFDWGTDTYVNDGYRLPHDTFALQATTIANFDGSSYTFRVKGDDGFQILAHRKDSGKTYAITPKNQWVKGSSTYQDIAYKLPTGQYDLTFNYFEKRDAANFDLTWEKSPQAVPTPPKPSPSPSSPSPDSSLLWDSPLKGYPATSSYGQRSYWNGTATVSGFHRGIDLGTGDEKPPIEAARKGVVTLAETGWNGGFGNLIEIDHGEGIQTRYAHLSSIGVKQGDRVDSNTVIGYVGTTGNSTGNHLHFEVLVNGEAQNPEDFLSFV</sequence>
<feature type="region of interest" description="Disordered" evidence="1">
    <location>
        <begin position="406"/>
        <end position="433"/>
    </location>
</feature>
<protein>
    <submittedName>
        <fullName evidence="3">Peptidoglycan DD-metalloendopeptidase family protein</fullName>
    </submittedName>
</protein>